<gene>
    <name evidence="4" type="ORF">NCTC13354_01194</name>
</gene>
<dbReference type="GO" id="GO:0005524">
    <property type="term" value="F:ATP binding"/>
    <property type="evidence" value="ECO:0007669"/>
    <property type="project" value="UniProtKB-KW"/>
</dbReference>
<sequence>MGTFTDAVWEPDLSLPGRANQKGGTYRYYTPDLLSTLSISIDPELSTYLSQVERRVQSLVGAEGIAELEDLSRFLLRSEAIASSQIEGIAPAARQIALAEIGEGEDVRGISDAAKLVARNMTVVREASQRLAFADKVQTADLIALQAALLGTDGSATGLRTVQNGIGTSNYHPIDAEYVPPAPHLVPELVEDLLSYLNGATHGPLVQAALVHAQFENIHPFTDGNGRVGRALIHTVLTRRGLTPSRVLPVSLVLSTFRTTYVSALNATHFEGAATEPENTAALNDWIRVFASAVDEAVTQAEKLREQIRELHKKWFAQLADYREQQGFTRALRSDSAVAQILPRLAGSPVLTIKTASDIHGLSPQKAHDALSQLNDAGIMTTRKISRGTNAYMANDVLDHITVSTREEGLAWLSD</sequence>
<feature type="domain" description="Fido" evidence="3">
    <location>
        <begin position="137"/>
        <end position="289"/>
    </location>
</feature>
<dbReference type="SUPFAM" id="SSF140931">
    <property type="entry name" value="Fic-like"/>
    <property type="match status" value="1"/>
</dbReference>
<evidence type="ECO:0000256" key="1">
    <source>
        <dbReference type="PIRSR" id="PIRSR640198-1"/>
    </source>
</evidence>
<dbReference type="Proteomes" id="UP000269542">
    <property type="component" value="Chromosome"/>
</dbReference>
<evidence type="ECO:0000313" key="4">
    <source>
        <dbReference type="EMBL" id="VEI13479.1"/>
    </source>
</evidence>
<organism evidence="4 5">
    <name type="scientific">Trueperella bialowiezensis</name>
    <dbReference type="NCBI Taxonomy" id="312285"/>
    <lineage>
        <taxon>Bacteria</taxon>
        <taxon>Bacillati</taxon>
        <taxon>Actinomycetota</taxon>
        <taxon>Actinomycetes</taxon>
        <taxon>Actinomycetales</taxon>
        <taxon>Actinomycetaceae</taxon>
        <taxon>Trueperella</taxon>
    </lineage>
</organism>
<keyword evidence="2" id="KW-0067">ATP-binding</keyword>
<dbReference type="PROSITE" id="PS51459">
    <property type="entry name" value="FIDO"/>
    <property type="match status" value="1"/>
</dbReference>
<evidence type="ECO:0000313" key="5">
    <source>
        <dbReference type="Proteomes" id="UP000269542"/>
    </source>
</evidence>
<reference evidence="4 5" key="1">
    <citation type="submission" date="2018-12" db="EMBL/GenBank/DDBJ databases">
        <authorList>
            <consortium name="Pathogen Informatics"/>
        </authorList>
    </citation>
    <scope>NUCLEOTIDE SEQUENCE [LARGE SCALE GENOMIC DNA]</scope>
    <source>
        <strain evidence="4 5">NCTC13354</strain>
    </source>
</reference>
<keyword evidence="2" id="KW-0547">Nucleotide-binding</keyword>
<name>A0A3S4VTN6_9ACTO</name>
<evidence type="ECO:0000259" key="3">
    <source>
        <dbReference type="PROSITE" id="PS51459"/>
    </source>
</evidence>
<accession>A0A3S4VTN6</accession>
<dbReference type="RefSeq" id="WP_126416589.1">
    <property type="nucleotide sequence ID" value="NZ_LR134476.1"/>
</dbReference>
<proteinExistence type="predicted"/>
<dbReference type="InterPro" id="IPR040198">
    <property type="entry name" value="Fido_containing"/>
</dbReference>
<dbReference type="Pfam" id="PF02661">
    <property type="entry name" value="Fic"/>
    <property type="match status" value="1"/>
</dbReference>
<keyword evidence="5" id="KW-1185">Reference proteome</keyword>
<dbReference type="EMBL" id="LR134476">
    <property type="protein sequence ID" value="VEI13479.1"/>
    <property type="molecule type" value="Genomic_DNA"/>
</dbReference>
<dbReference type="KEGG" id="tbw:NCTC13354_01194"/>
<dbReference type="OrthoDB" id="9813719at2"/>
<protein>
    <submittedName>
        <fullName evidence="4">Mobile mystery protein B</fullName>
    </submittedName>
</protein>
<dbReference type="PANTHER" id="PTHR13504">
    <property type="entry name" value="FIDO DOMAIN-CONTAINING PROTEIN DDB_G0283145"/>
    <property type="match status" value="1"/>
</dbReference>
<feature type="binding site" evidence="2">
    <location>
        <begin position="223"/>
        <end position="230"/>
    </location>
    <ligand>
        <name>ATP</name>
        <dbReference type="ChEBI" id="CHEBI:30616"/>
    </ligand>
</feature>
<dbReference type="Gene3D" id="1.10.3290.10">
    <property type="entry name" value="Fido-like domain"/>
    <property type="match status" value="1"/>
</dbReference>
<dbReference type="PANTHER" id="PTHR13504:SF38">
    <property type="entry name" value="FIDO DOMAIN-CONTAINING PROTEIN"/>
    <property type="match status" value="1"/>
</dbReference>
<feature type="active site" evidence="1">
    <location>
        <position position="219"/>
    </location>
</feature>
<dbReference type="InterPro" id="IPR003812">
    <property type="entry name" value="Fido"/>
</dbReference>
<dbReference type="AlphaFoldDB" id="A0A3S4VTN6"/>
<dbReference type="InterPro" id="IPR036597">
    <property type="entry name" value="Fido-like_dom_sf"/>
</dbReference>
<evidence type="ECO:0000256" key="2">
    <source>
        <dbReference type="PIRSR" id="PIRSR640198-2"/>
    </source>
</evidence>